<name>A0A9K3CPQ2_9EUKA</name>
<feature type="compositionally biased region" description="Acidic residues" evidence="4">
    <location>
        <begin position="176"/>
        <end position="185"/>
    </location>
</feature>
<evidence type="ECO:0000256" key="3">
    <source>
        <dbReference type="ARBA" id="ARBA00023242"/>
    </source>
</evidence>
<feature type="compositionally biased region" description="Acidic residues" evidence="4">
    <location>
        <begin position="260"/>
        <end position="272"/>
    </location>
</feature>
<gene>
    <name evidence="5" type="ORF">KIPB_000812</name>
</gene>
<dbReference type="GO" id="GO:0032040">
    <property type="term" value="C:small-subunit processome"/>
    <property type="evidence" value="ECO:0007669"/>
    <property type="project" value="InterPro"/>
</dbReference>
<dbReference type="Proteomes" id="UP000265618">
    <property type="component" value="Unassembled WGS sequence"/>
</dbReference>
<sequence length="464" mass="50541">MEIKGAKAAARAKRVFDDAKLKRWKRIKSRKFRKVHNAKAKAEKAARLALGEKKTRRQAIASTEDEATQAMAQAREIDAVERGSGMSHRGLFEDSDEETDSEEESGAEGEGEGEGKKGDDAPDSALFGLDFMKKAEARDKAQRKAERERRAGGTGADTSGTEVGYMTFGGPQGAEGEAEEEDSDVEGVQAEEAQREREREAEAGKAAAEAAAEAERERETQRARDKADQREREKAGLAMGTRNVRKTATLSQWLGSNAAEESESDSESEEEVMITTAGGDGTGGKGERQGENDDVLREAFGSVAVNTLEDMLEEPAPKRTQDEDMPGFGSWTGPGVKKKKKRKNKNNNAAFAREARKKAEVVGKQIRAIINDSHERKGVNKLVLKKAGHGTGTAVQHNAAIQSVSREWTSAGGHRRAIMPDVIIRKGAVIEAAKMNKGLAKDARNRERALVRRKAKKMAKEAQE</sequence>
<protein>
    <submittedName>
        <fullName evidence="5">Small-subunit processome, Utp14</fullName>
    </submittedName>
</protein>
<feature type="region of interest" description="Disordered" evidence="4">
    <location>
        <begin position="33"/>
        <end position="292"/>
    </location>
</feature>
<feature type="compositionally biased region" description="Acidic residues" evidence="4">
    <location>
        <begin position="93"/>
        <end position="112"/>
    </location>
</feature>
<keyword evidence="3" id="KW-0539">Nucleus</keyword>
<reference evidence="5 6" key="1">
    <citation type="journal article" date="2018" name="PLoS ONE">
        <title>The draft genome of Kipferlia bialata reveals reductive genome evolution in fornicate parasites.</title>
        <authorList>
            <person name="Tanifuji G."/>
            <person name="Takabayashi S."/>
            <person name="Kume K."/>
            <person name="Takagi M."/>
            <person name="Nakayama T."/>
            <person name="Kamikawa R."/>
            <person name="Inagaki Y."/>
            <person name="Hashimoto T."/>
        </authorList>
    </citation>
    <scope>NUCLEOTIDE SEQUENCE [LARGE SCALE GENOMIC DNA]</scope>
    <source>
        <strain evidence="5">NY0173</strain>
    </source>
</reference>
<keyword evidence="2" id="KW-0597">Phosphoprotein</keyword>
<feature type="compositionally biased region" description="Basic and acidic residues" evidence="4">
    <location>
        <begin position="192"/>
        <end position="203"/>
    </location>
</feature>
<feature type="compositionally biased region" description="Basic and acidic residues" evidence="4">
    <location>
        <begin position="213"/>
        <end position="235"/>
    </location>
</feature>
<dbReference type="PANTHER" id="PTHR14150:SF12">
    <property type="entry name" value="U3 SMALL NUCLEOLAR RNA-ASSOCIATED PROTEIN 14 HOMOLOG A"/>
    <property type="match status" value="1"/>
</dbReference>
<organism evidence="5 6">
    <name type="scientific">Kipferlia bialata</name>
    <dbReference type="NCBI Taxonomy" id="797122"/>
    <lineage>
        <taxon>Eukaryota</taxon>
        <taxon>Metamonada</taxon>
        <taxon>Carpediemonas-like organisms</taxon>
        <taxon>Kipferlia</taxon>
    </lineage>
</organism>
<comment type="caution">
    <text evidence="5">The sequence shown here is derived from an EMBL/GenBank/DDBJ whole genome shotgun (WGS) entry which is preliminary data.</text>
</comment>
<feature type="compositionally biased region" description="Basic and acidic residues" evidence="4">
    <location>
        <begin position="131"/>
        <end position="151"/>
    </location>
</feature>
<dbReference type="PANTHER" id="PTHR14150">
    <property type="entry name" value="U3 SMALL NUCLEOLAR RNA-ASSOCIATED PROTEIN 14"/>
    <property type="match status" value="1"/>
</dbReference>
<dbReference type="EMBL" id="BDIP01000101">
    <property type="protein sequence ID" value="GIQ80075.1"/>
    <property type="molecule type" value="Genomic_DNA"/>
</dbReference>
<dbReference type="GO" id="GO:0006364">
    <property type="term" value="P:rRNA processing"/>
    <property type="evidence" value="ECO:0007669"/>
    <property type="project" value="InterPro"/>
</dbReference>
<dbReference type="AlphaFoldDB" id="A0A9K3CPQ2"/>
<feature type="region of interest" description="Disordered" evidence="4">
    <location>
        <begin position="312"/>
        <end position="349"/>
    </location>
</feature>
<keyword evidence="6" id="KW-1185">Reference proteome</keyword>
<feature type="compositionally biased region" description="Polar residues" evidence="4">
    <location>
        <begin position="246"/>
        <end position="255"/>
    </location>
</feature>
<accession>A0A9K3CPQ2</accession>
<feature type="region of interest" description="Disordered" evidence="4">
    <location>
        <begin position="439"/>
        <end position="464"/>
    </location>
</feature>
<feature type="compositionally biased region" description="Basic and acidic residues" evidence="4">
    <location>
        <begin position="40"/>
        <end position="53"/>
    </location>
</feature>
<evidence type="ECO:0000313" key="5">
    <source>
        <dbReference type="EMBL" id="GIQ80075.1"/>
    </source>
</evidence>
<evidence type="ECO:0000256" key="1">
    <source>
        <dbReference type="ARBA" id="ARBA00004604"/>
    </source>
</evidence>
<proteinExistence type="predicted"/>
<feature type="compositionally biased region" description="Basic residues" evidence="4">
    <location>
        <begin position="336"/>
        <end position="345"/>
    </location>
</feature>
<evidence type="ECO:0000256" key="2">
    <source>
        <dbReference type="ARBA" id="ARBA00022553"/>
    </source>
</evidence>
<dbReference type="Pfam" id="PF04615">
    <property type="entry name" value="Utp14"/>
    <property type="match status" value="1"/>
</dbReference>
<evidence type="ECO:0000256" key="4">
    <source>
        <dbReference type="SAM" id="MobiDB-lite"/>
    </source>
</evidence>
<dbReference type="InterPro" id="IPR006709">
    <property type="entry name" value="SSU_processome_Utp14"/>
</dbReference>
<feature type="compositionally biased region" description="Basic and acidic residues" evidence="4">
    <location>
        <begin position="439"/>
        <end position="450"/>
    </location>
</feature>
<comment type="subcellular location">
    <subcellularLocation>
        <location evidence="1">Nucleus</location>
        <location evidence="1">Nucleolus</location>
    </subcellularLocation>
</comment>
<evidence type="ECO:0000313" key="6">
    <source>
        <dbReference type="Proteomes" id="UP000265618"/>
    </source>
</evidence>